<dbReference type="Gene3D" id="2.30.30.40">
    <property type="entry name" value="SH3 Domains"/>
    <property type="match status" value="1"/>
</dbReference>
<dbReference type="SMART" id="SM00636">
    <property type="entry name" value="Glyco_18"/>
    <property type="match status" value="1"/>
</dbReference>
<dbReference type="GO" id="GO:0008061">
    <property type="term" value="F:chitin binding"/>
    <property type="evidence" value="ECO:0007669"/>
    <property type="project" value="InterPro"/>
</dbReference>
<evidence type="ECO:0000313" key="3">
    <source>
        <dbReference type="Proteomes" id="UP000280696"/>
    </source>
</evidence>
<dbReference type="InterPro" id="IPR029070">
    <property type="entry name" value="Chitinase_insertion_sf"/>
</dbReference>
<dbReference type="Pfam" id="PF00704">
    <property type="entry name" value="Glyco_hydro_18"/>
    <property type="match status" value="1"/>
</dbReference>
<gene>
    <name evidence="2" type="ORF">D7V94_13980</name>
</gene>
<organism evidence="2 3">
    <name type="scientific">Parablautia intestinalis</name>
    <dbReference type="NCBI Taxonomy" id="2320100"/>
    <lineage>
        <taxon>Bacteria</taxon>
        <taxon>Bacillati</taxon>
        <taxon>Bacillota</taxon>
        <taxon>Clostridia</taxon>
        <taxon>Lachnospirales</taxon>
        <taxon>Lachnospiraceae</taxon>
        <taxon>Parablautia</taxon>
    </lineage>
</organism>
<dbReference type="RefSeq" id="WP_120470797.1">
    <property type="nucleotide sequence ID" value="NZ_CATAJS010000061.1"/>
</dbReference>
<reference evidence="2 3" key="1">
    <citation type="submission" date="2018-09" db="EMBL/GenBank/DDBJ databases">
        <title>Murine metabolic-syndrome-specific gut microbial biobank.</title>
        <authorList>
            <person name="Liu C."/>
        </authorList>
    </citation>
    <scope>NUCLEOTIDE SEQUENCE [LARGE SCALE GENOMIC DNA]</scope>
    <source>
        <strain evidence="2 3">0.1xD8-82</strain>
    </source>
</reference>
<evidence type="ECO:0000313" key="2">
    <source>
        <dbReference type="EMBL" id="RKI90525.1"/>
    </source>
</evidence>
<comment type="caution">
    <text evidence="2">The sequence shown here is derived from an EMBL/GenBank/DDBJ whole genome shotgun (WGS) entry which is preliminary data.</text>
</comment>
<dbReference type="Proteomes" id="UP000280696">
    <property type="component" value="Unassembled WGS sequence"/>
</dbReference>
<dbReference type="InterPro" id="IPR001223">
    <property type="entry name" value="Glyco_hydro18_cat"/>
</dbReference>
<dbReference type="PROSITE" id="PS51910">
    <property type="entry name" value="GH18_2"/>
    <property type="match status" value="1"/>
</dbReference>
<dbReference type="InterPro" id="IPR017853">
    <property type="entry name" value="GH"/>
</dbReference>
<dbReference type="SUPFAM" id="SSF51445">
    <property type="entry name" value="(Trans)glycosidases"/>
    <property type="match status" value="1"/>
</dbReference>
<dbReference type="Gene3D" id="3.10.50.10">
    <property type="match status" value="1"/>
</dbReference>
<dbReference type="GO" id="GO:0005975">
    <property type="term" value="P:carbohydrate metabolic process"/>
    <property type="evidence" value="ECO:0007669"/>
    <property type="project" value="InterPro"/>
</dbReference>
<dbReference type="InterPro" id="IPR011583">
    <property type="entry name" value="Chitinase_II/V-like_cat"/>
</dbReference>
<feature type="domain" description="GH18" evidence="1">
    <location>
        <begin position="252"/>
        <end position="565"/>
    </location>
</feature>
<protein>
    <submittedName>
        <fullName evidence="2">Chitinase</fullName>
    </submittedName>
</protein>
<dbReference type="PANTHER" id="PTHR46066">
    <property type="entry name" value="CHITINASE DOMAIN-CONTAINING PROTEIN 1 FAMILY MEMBER"/>
    <property type="match status" value="1"/>
</dbReference>
<accession>A0A3A9AW07</accession>
<dbReference type="AlphaFoldDB" id="A0A3A9AW07"/>
<proteinExistence type="predicted"/>
<evidence type="ECO:0000259" key="1">
    <source>
        <dbReference type="PROSITE" id="PS51910"/>
    </source>
</evidence>
<dbReference type="OrthoDB" id="9775889at2"/>
<name>A0A3A9AW07_9FIRM</name>
<sequence>MKKKIVPVLIAIVLIIVIAGISIGAKLLERYSYSKERADLNAYFDMRGDADVAIVLQDEIIEERAALFDGIYYLDLNTVHTYFNDRFYEDKGEGLLLYTVPDDIIRTVIGSSEVADQNGTEALSYVPARYEGETLYVALDYVKRYTNFSYEGFTEPERVQIYTTWEERQVADVKKNTAVRVLGGVKSEILADVQKGDALIILEQMETWSKVKTRNAIIGYVENKRLEEARSETPIAVTDYEEPEYTSVTRDYKINLGWHVVASVAGNDTLDEVTAQAKGLNVISPTWFMLSDNEGNFTSFASKDYVDRAHNKGLEVWGLVENIAYKDSIDMYEILSSTTKRAKLIDGLMDMVFTYGLDGINVDFEQISTDCGEHYIQFIRELSIPCRANGIVLSVDNYVPRGYNDHYDRQEQGVVADYVIIMGYDEHYAGSPEAGSVASIDFVEEGIARTVEQVPSNKVINAVPFYTRIWETKDGTLSSQAVGMDMAEEYVRAHSIQTEWSEETCQNYGEYTDGGSLYQVWLEDERSIEVKLNIMDKYAIGGVASWRLGYEKAEIWDVIGAYLSR</sequence>
<dbReference type="EMBL" id="RAYQ01000014">
    <property type="protein sequence ID" value="RKI90525.1"/>
    <property type="molecule type" value="Genomic_DNA"/>
</dbReference>
<dbReference type="Gene3D" id="3.20.20.80">
    <property type="entry name" value="Glycosidases"/>
    <property type="match status" value="1"/>
</dbReference>
<dbReference type="PANTHER" id="PTHR46066:SF2">
    <property type="entry name" value="CHITINASE DOMAIN-CONTAINING PROTEIN 1"/>
    <property type="match status" value="1"/>
</dbReference>
<keyword evidence="3" id="KW-1185">Reference proteome</keyword>